<dbReference type="Gene3D" id="1.20.1250.20">
    <property type="entry name" value="MFS general substrate transporter like domains"/>
    <property type="match status" value="1"/>
</dbReference>
<reference evidence="9 10" key="1">
    <citation type="submission" date="2020-08" db="EMBL/GenBank/DDBJ databases">
        <title>Genomic Encyclopedia of Type Strains, Phase IV (KMG-IV): sequencing the most valuable type-strain genomes for metagenomic binning, comparative biology and taxonomic classification.</title>
        <authorList>
            <person name="Goeker M."/>
        </authorList>
    </citation>
    <scope>NUCLEOTIDE SEQUENCE [LARGE SCALE GENOMIC DNA]</scope>
    <source>
        <strain evidence="9 10">DSM 101465</strain>
    </source>
</reference>
<feature type="transmembrane region" description="Helical" evidence="7">
    <location>
        <begin position="80"/>
        <end position="106"/>
    </location>
</feature>
<feature type="transmembrane region" description="Helical" evidence="7">
    <location>
        <begin position="232"/>
        <end position="256"/>
    </location>
</feature>
<dbReference type="Gene3D" id="1.20.1720.10">
    <property type="entry name" value="Multidrug resistance protein D"/>
    <property type="match status" value="1"/>
</dbReference>
<evidence type="ECO:0000313" key="10">
    <source>
        <dbReference type="Proteomes" id="UP000588017"/>
    </source>
</evidence>
<dbReference type="RefSeq" id="WP_244650297.1">
    <property type="nucleotide sequence ID" value="NZ_BMHX01000014.1"/>
</dbReference>
<dbReference type="CDD" id="cd17321">
    <property type="entry name" value="MFS_MMR_MDR_like"/>
    <property type="match status" value="1"/>
</dbReference>
<feature type="transmembrane region" description="Helical" evidence="7">
    <location>
        <begin position="293"/>
        <end position="314"/>
    </location>
</feature>
<dbReference type="InterPro" id="IPR001958">
    <property type="entry name" value="Tet-R_TetA/multi-R_MdtG-like"/>
</dbReference>
<organism evidence="9 10">
    <name type="scientific">Chelatococcus composti</name>
    <dbReference type="NCBI Taxonomy" id="1743235"/>
    <lineage>
        <taxon>Bacteria</taxon>
        <taxon>Pseudomonadati</taxon>
        <taxon>Pseudomonadota</taxon>
        <taxon>Alphaproteobacteria</taxon>
        <taxon>Hyphomicrobiales</taxon>
        <taxon>Chelatococcaceae</taxon>
        <taxon>Chelatococcus</taxon>
    </lineage>
</organism>
<dbReference type="InterPro" id="IPR020846">
    <property type="entry name" value="MFS_dom"/>
</dbReference>
<feature type="transmembrane region" description="Helical" evidence="7">
    <location>
        <begin position="426"/>
        <end position="453"/>
    </location>
</feature>
<evidence type="ECO:0000313" key="9">
    <source>
        <dbReference type="EMBL" id="MBB6169901.1"/>
    </source>
</evidence>
<dbReference type="InterPro" id="IPR036259">
    <property type="entry name" value="MFS_trans_sf"/>
</dbReference>
<keyword evidence="5 7" id="KW-1133">Transmembrane helix</keyword>
<dbReference type="Proteomes" id="UP000588017">
    <property type="component" value="Unassembled WGS sequence"/>
</dbReference>
<keyword evidence="10" id="KW-1185">Reference proteome</keyword>
<feature type="transmembrane region" description="Helical" evidence="7">
    <location>
        <begin position="369"/>
        <end position="393"/>
    </location>
</feature>
<feature type="transmembrane region" description="Helical" evidence="7">
    <location>
        <begin position="118"/>
        <end position="136"/>
    </location>
</feature>
<dbReference type="SUPFAM" id="SSF103473">
    <property type="entry name" value="MFS general substrate transporter"/>
    <property type="match status" value="1"/>
</dbReference>
<feature type="transmembrane region" description="Helical" evidence="7">
    <location>
        <begin position="148"/>
        <end position="173"/>
    </location>
</feature>
<dbReference type="GO" id="GO:0005886">
    <property type="term" value="C:plasma membrane"/>
    <property type="evidence" value="ECO:0007669"/>
    <property type="project" value="UniProtKB-SubCell"/>
</dbReference>
<keyword evidence="4 7" id="KW-0812">Transmembrane</keyword>
<proteinExistence type="predicted"/>
<evidence type="ECO:0000256" key="1">
    <source>
        <dbReference type="ARBA" id="ARBA00004651"/>
    </source>
</evidence>
<keyword evidence="6 7" id="KW-0472">Membrane</keyword>
<dbReference type="GO" id="GO:0022857">
    <property type="term" value="F:transmembrane transporter activity"/>
    <property type="evidence" value="ECO:0007669"/>
    <property type="project" value="InterPro"/>
</dbReference>
<dbReference type="PANTHER" id="PTHR42718:SF47">
    <property type="entry name" value="METHYL VIOLOGEN RESISTANCE PROTEIN SMVA"/>
    <property type="match status" value="1"/>
</dbReference>
<name>A0A841KBT7_9HYPH</name>
<evidence type="ECO:0000256" key="4">
    <source>
        <dbReference type="ARBA" id="ARBA00022692"/>
    </source>
</evidence>
<comment type="subcellular location">
    <subcellularLocation>
        <location evidence="1">Cell membrane</location>
        <topology evidence="1">Multi-pass membrane protein</topology>
    </subcellularLocation>
</comment>
<evidence type="ECO:0000259" key="8">
    <source>
        <dbReference type="PROSITE" id="PS50850"/>
    </source>
</evidence>
<dbReference type="Pfam" id="PF07690">
    <property type="entry name" value="MFS_1"/>
    <property type="match status" value="1"/>
</dbReference>
<keyword evidence="2" id="KW-0813">Transport</keyword>
<protein>
    <submittedName>
        <fullName evidence="9">DHA2 family multidrug resistance protein-like MFS transporter</fullName>
    </submittedName>
</protein>
<feature type="transmembrane region" description="Helical" evidence="7">
    <location>
        <begin position="335"/>
        <end position="357"/>
    </location>
</feature>
<dbReference type="AlphaFoldDB" id="A0A841KBT7"/>
<feature type="transmembrane region" description="Helical" evidence="7">
    <location>
        <begin position="268"/>
        <end position="287"/>
    </location>
</feature>
<dbReference type="PRINTS" id="PR01035">
    <property type="entry name" value="TCRTETA"/>
</dbReference>
<comment type="caution">
    <text evidence="9">The sequence shown here is derived from an EMBL/GenBank/DDBJ whole genome shotgun (WGS) entry which is preliminary data.</text>
</comment>
<evidence type="ECO:0000256" key="7">
    <source>
        <dbReference type="SAM" id="Phobius"/>
    </source>
</evidence>
<dbReference type="InterPro" id="IPR011701">
    <property type="entry name" value="MFS"/>
</dbReference>
<dbReference type="PROSITE" id="PS50850">
    <property type="entry name" value="MFS"/>
    <property type="match status" value="1"/>
</dbReference>
<feature type="domain" description="Major facilitator superfamily (MFS) profile" evidence="8">
    <location>
        <begin position="82"/>
        <end position="568"/>
    </location>
</feature>
<sequence>MPDQEIGKIGSRACEGSGGQGVTLGNRIISNIVTVIILPRLFTSDKEAMMSSPHETDTPQARILTNDASSPPARAGLREWLGLALLSLPTILLGLDLTLLHLTLPALAADLQPTSTQALWIMDAYGFMIAGFLITMGTLGDRIGRRKLLMIGATAFAIASVFAAFSASAVMLIAARAMLGVSAATLMPSTLALISNIFKDPQQRALGFGIWATMFGVGYALGPVVGGVLVELFWWGAAFLIAVPVVLLLLILAPFLLPEYRAPNSERLDLLSVALSLAAMLPVIYGIKQIAKYGIVADALIAIVLGIAFAVLFVRRQRRLADPLLDLTLFFNRAFSVALTVLLVGLVAVGGGMLLVAQYLQLVVGYSPFGAGLLMGLAALAMIIGGVTAPLIARHIRPGYVVAASLVLSAIGYVLLAIIGNDAPSGVALAVSGLALAYLGNGTIAALGTDLVVGSAPPEKAGSASAMTETVQDLGISLGIAVLGSVSAAVYRHMIALSTPESLSQPTREAVSDSLWAALAAQAELPAGLIEEARAAFTTGLNGASALSAVSVAVLAILAAVALRHVGRLGQPED</sequence>
<evidence type="ECO:0000256" key="3">
    <source>
        <dbReference type="ARBA" id="ARBA00022475"/>
    </source>
</evidence>
<keyword evidence="3" id="KW-1003">Cell membrane</keyword>
<feature type="transmembrane region" description="Helical" evidence="7">
    <location>
        <begin position="474"/>
        <end position="494"/>
    </location>
</feature>
<dbReference type="PANTHER" id="PTHR42718">
    <property type="entry name" value="MAJOR FACILITATOR SUPERFAMILY MULTIDRUG TRANSPORTER MFSC"/>
    <property type="match status" value="1"/>
</dbReference>
<accession>A0A841KBT7</accession>
<evidence type="ECO:0000256" key="5">
    <source>
        <dbReference type="ARBA" id="ARBA00022989"/>
    </source>
</evidence>
<feature type="transmembrane region" description="Helical" evidence="7">
    <location>
        <begin position="179"/>
        <end position="198"/>
    </location>
</feature>
<feature type="transmembrane region" description="Helical" evidence="7">
    <location>
        <begin position="544"/>
        <end position="563"/>
    </location>
</feature>
<gene>
    <name evidence="9" type="ORF">HNQ73_003556</name>
</gene>
<evidence type="ECO:0000256" key="6">
    <source>
        <dbReference type="ARBA" id="ARBA00023136"/>
    </source>
</evidence>
<feature type="transmembrane region" description="Helical" evidence="7">
    <location>
        <begin position="400"/>
        <end position="420"/>
    </location>
</feature>
<dbReference type="EMBL" id="JACHEH010000015">
    <property type="protein sequence ID" value="MBB6169901.1"/>
    <property type="molecule type" value="Genomic_DNA"/>
</dbReference>
<feature type="transmembrane region" description="Helical" evidence="7">
    <location>
        <begin position="205"/>
        <end position="226"/>
    </location>
</feature>
<evidence type="ECO:0000256" key="2">
    <source>
        <dbReference type="ARBA" id="ARBA00022448"/>
    </source>
</evidence>